<dbReference type="Proteomes" id="UP000267049">
    <property type="component" value="Unassembled WGS sequence"/>
</dbReference>
<dbReference type="OrthoDB" id="9792929at2"/>
<organism evidence="4 5">
    <name type="scientific">Montanilutibacter psychrotolerans</name>
    <dbReference type="NCBI Taxonomy" id="1327343"/>
    <lineage>
        <taxon>Bacteria</taxon>
        <taxon>Pseudomonadati</taxon>
        <taxon>Pseudomonadota</taxon>
        <taxon>Gammaproteobacteria</taxon>
        <taxon>Lysobacterales</taxon>
        <taxon>Lysobacteraceae</taxon>
        <taxon>Montanilutibacter</taxon>
    </lineage>
</organism>
<evidence type="ECO:0000256" key="2">
    <source>
        <dbReference type="ARBA" id="ARBA00023315"/>
    </source>
</evidence>
<dbReference type="PANTHER" id="PTHR43877:SF2">
    <property type="entry name" value="AMINOALKYLPHOSPHONATE N-ACETYLTRANSFERASE-RELATED"/>
    <property type="match status" value="1"/>
</dbReference>
<dbReference type="GO" id="GO:0016747">
    <property type="term" value="F:acyltransferase activity, transferring groups other than amino-acyl groups"/>
    <property type="evidence" value="ECO:0007669"/>
    <property type="project" value="InterPro"/>
</dbReference>
<dbReference type="EMBL" id="RIBS01000003">
    <property type="protein sequence ID" value="RNF84118.1"/>
    <property type="molecule type" value="Genomic_DNA"/>
</dbReference>
<comment type="caution">
    <text evidence="4">The sequence shown here is derived from an EMBL/GenBank/DDBJ whole genome shotgun (WGS) entry which is preliminary data.</text>
</comment>
<feature type="domain" description="N-acetyltransferase" evidence="3">
    <location>
        <begin position="3"/>
        <end position="150"/>
    </location>
</feature>
<dbReference type="InterPro" id="IPR016181">
    <property type="entry name" value="Acyl_CoA_acyltransferase"/>
</dbReference>
<name>A0A3M8SRZ7_9GAMM</name>
<dbReference type="AlphaFoldDB" id="A0A3M8SRZ7"/>
<dbReference type="Gene3D" id="3.40.630.30">
    <property type="match status" value="1"/>
</dbReference>
<evidence type="ECO:0000313" key="4">
    <source>
        <dbReference type="EMBL" id="RNF84118.1"/>
    </source>
</evidence>
<dbReference type="PANTHER" id="PTHR43877">
    <property type="entry name" value="AMINOALKYLPHOSPHONATE N-ACETYLTRANSFERASE-RELATED-RELATED"/>
    <property type="match status" value="1"/>
</dbReference>
<dbReference type="InterPro" id="IPR000182">
    <property type="entry name" value="GNAT_dom"/>
</dbReference>
<protein>
    <submittedName>
        <fullName evidence="4">GNAT family N-acetyltransferase</fullName>
    </submittedName>
</protein>
<evidence type="ECO:0000313" key="5">
    <source>
        <dbReference type="Proteomes" id="UP000267049"/>
    </source>
</evidence>
<reference evidence="4 5" key="1">
    <citation type="submission" date="2018-11" db="EMBL/GenBank/DDBJ databases">
        <title>Lysobacter cryohumiis sp. nov., isolated from soil in the Tianshan Mountains, Xinjiang, China.</title>
        <authorList>
            <person name="Luo Y."/>
            <person name="Sheng H."/>
        </authorList>
    </citation>
    <scope>NUCLEOTIDE SEQUENCE [LARGE SCALE GENOMIC DNA]</scope>
    <source>
        <strain evidence="4 5">ZS60</strain>
    </source>
</reference>
<dbReference type="InterPro" id="IPR050832">
    <property type="entry name" value="Bact_Acetyltransf"/>
</dbReference>
<keyword evidence="1 4" id="KW-0808">Transferase</keyword>
<evidence type="ECO:0000259" key="3">
    <source>
        <dbReference type="PROSITE" id="PS51186"/>
    </source>
</evidence>
<sequence length="150" mass="16637">MDLAIHRATLADLDTLAPMFDAYRVFYQQPSDLPRAHAFLHERLQTETSVVLLATLHGQSAGFTQLYPAYSSVRTARTWVLNDLFVERTARRQGVARALLEAGAHYAGESGAAGISLETSRDNTPARALYRGAGWHEDNSQWYSLAFPPS</sequence>
<accession>A0A3M8SRZ7</accession>
<dbReference type="RefSeq" id="WP_123087304.1">
    <property type="nucleotide sequence ID" value="NZ_RIBS01000003.1"/>
</dbReference>
<dbReference type="PROSITE" id="PS51186">
    <property type="entry name" value="GNAT"/>
    <property type="match status" value="1"/>
</dbReference>
<dbReference type="Pfam" id="PF00583">
    <property type="entry name" value="Acetyltransf_1"/>
    <property type="match status" value="1"/>
</dbReference>
<dbReference type="SUPFAM" id="SSF55729">
    <property type="entry name" value="Acyl-CoA N-acyltransferases (Nat)"/>
    <property type="match status" value="1"/>
</dbReference>
<proteinExistence type="predicted"/>
<keyword evidence="5" id="KW-1185">Reference proteome</keyword>
<evidence type="ECO:0000256" key="1">
    <source>
        <dbReference type="ARBA" id="ARBA00022679"/>
    </source>
</evidence>
<keyword evidence="2" id="KW-0012">Acyltransferase</keyword>
<gene>
    <name evidence="4" type="ORF">EER27_06835</name>
</gene>
<dbReference type="CDD" id="cd04301">
    <property type="entry name" value="NAT_SF"/>
    <property type="match status" value="1"/>
</dbReference>